<sequence>MSPPIRLRAAAYVIRRGPAPALLVFDHLGMPEAGTQVPAGGIRPGEPPERAVVRETAEETGVTATVVRRLAVEEKPHPDTGLPRRTTFFLLHAPDEAPDSWLHQVGGEDGDAGFIFACRFVPLPLDGPLADGQDAWLASADPAWATPGPPSAPAAAKCS</sequence>
<feature type="domain" description="Nudix hydrolase" evidence="5">
    <location>
        <begin position="4"/>
        <end position="137"/>
    </location>
</feature>
<evidence type="ECO:0000256" key="4">
    <source>
        <dbReference type="SAM" id="MobiDB-lite"/>
    </source>
</evidence>
<name>A0A126Y321_9ACTN</name>
<dbReference type="Proteomes" id="UP000292095">
    <property type="component" value="Unassembled WGS sequence"/>
</dbReference>
<comment type="caution">
    <text evidence="6">The sequence shown here is derived from an EMBL/GenBank/DDBJ whole genome shotgun (WGS) entry which is preliminary data.</text>
</comment>
<dbReference type="CDD" id="cd04663">
    <property type="entry name" value="NUDIX_Hydrolase"/>
    <property type="match status" value="1"/>
</dbReference>
<dbReference type="PRINTS" id="PR00502">
    <property type="entry name" value="NUDIXFAMILY"/>
</dbReference>
<dbReference type="InterPro" id="IPR020476">
    <property type="entry name" value="Nudix_hydrolase"/>
</dbReference>
<evidence type="ECO:0000313" key="6">
    <source>
        <dbReference type="EMBL" id="RZE28714.1"/>
    </source>
</evidence>
<evidence type="ECO:0000313" key="7">
    <source>
        <dbReference type="EMBL" id="RZE45736.1"/>
    </source>
</evidence>
<dbReference type="InterPro" id="IPR015797">
    <property type="entry name" value="NUDIX_hydrolase-like_dom_sf"/>
</dbReference>
<proteinExistence type="inferred from homology"/>
<evidence type="ECO:0000256" key="1">
    <source>
        <dbReference type="ARBA" id="ARBA00005582"/>
    </source>
</evidence>
<evidence type="ECO:0000313" key="8">
    <source>
        <dbReference type="Proteomes" id="UP000292095"/>
    </source>
</evidence>
<dbReference type="GO" id="GO:0016787">
    <property type="term" value="F:hydrolase activity"/>
    <property type="evidence" value="ECO:0007669"/>
    <property type="project" value="UniProtKB-KW"/>
</dbReference>
<accession>A0A126Y321</accession>
<evidence type="ECO:0000256" key="3">
    <source>
        <dbReference type="RuleBase" id="RU003476"/>
    </source>
</evidence>
<dbReference type="InterPro" id="IPR000086">
    <property type="entry name" value="NUDIX_hydrolase_dom"/>
</dbReference>
<dbReference type="Pfam" id="PF00293">
    <property type="entry name" value="NUDIX"/>
    <property type="match status" value="1"/>
</dbReference>
<evidence type="ECO:0000256" key="2">
    <source>
        <dbReference type="ARBA" id="ARBA00022801"/>
    </source>
</evidence>
<feature type="region of interest" description="Disordered" evidence="4">
    <location>
        <begin position="140"/>
        <end position="159"/>
    </location>
</feature>
<dbReference type="Gene3D" id="3.90.79.10">
    <property type="entry name" value="Nucleoside Triphosphate Pyrophosphohydrolase"/>
    <property type="match status" value="1"/>
</dbReference>
<dbReference type="InterPro" id="IPR020084">
    <property type="entry name" value="NUDIX_hydrolase_CS"/>
</dbReference>
<evidence type="ECO:0000259" key="5">
    <source>
        <dbReference type="PROSITE" id="PS51462"/>
    </source>
</evidence>
<dbReference type="Proteomes" id="UP000292693">
    <property type="component" value="Unassembled WGS sequence"/>
</dbReference>
<dbReference type="RefSeq" id="WP_015506889.1">
    <property type="nucleotide sequence ID" value="NC_020990.1"/>
</dbReference>
<protein>
    <submittedName>
        <fullName evidence="6">NUDIX domain-containing protein</fullName>
    </submittedName>
</protein>
<dbReference type="AlphaFoldDB" id="A0A126Y321"/>
<gene>
    <name evidence="7" type="ORF">C0Q91_04640</name>
    <name evidence="6" type="ORF">C0Q92_04425</name>
</gene>
<reference evidence="8 9" key="1">
    <citation type="submission" date="2017-12" db="EMBL/GenBank/DDBJ databases">
        <title>Population genomics insights into the ecological differentiation and adaptive evolution in streptomycetes.</title>
        <authorList>
            <person name="Li Y."/>
            <person name="Huang Y."/>
        </authorList>
    </citation>
    <scope>NUCLEOTIDE SEQUENCE [LARGE SCALE GENOMIC DNA]</scope>
    <source>
        <strain evidence="7 8">FXJ.2339</strain>
        <strain evidence="6 9">NBRC 100770</strain>
    </source>
</reference>
<comment type="similarity">
    <text evidence="1 3">Belongs to the Nudix hydrolase family.</text>
</comment>
<evidence type="ECO:0000313" key="9">
    <source>
        <dbReference type="Proteomes" id="UP000292693"/>
    </source>
</evidence>
<dbReference type="EMBL" id="PKLL01000003">
    <property type="protein sequence ID" value="RZE28714.1"/>
    <property type="molecule type" value="Genomic_DNA"/>
</dbReference>
<dbReference type="PROSITE" id="PS00893">
    <property type="entry name" value="NUDIX_BOX"/>
    <property type="match status" value="1"/>
</dbReference>
<dbReference type="KEGG" id="salb:XNR_0736"/>
<dbReference type="GeneID" id="97266491"/>
<dbReference type="EMBL" id="PKLK01000003">
    <property type="protein sequence ID" value="RZE45736.1"/>
    <property type="molecule type" value="Genomic_DNA"/>
</dbReference>
<dbReference type="SUPFAM" id="SSF55811">
    <property type="entry name" value="Nudix"/>
    <property type="match status" value="1"/>
</dbReference>
<dbReference type="PROSITE" id="PS51462">
    <property type="entry name" value="NUDIX"/>
    <property type="match status" value="1"/>
</dbReference>
<organism evidence="6 9">
    <name type="scientific">Streptomyces albidoflavus</name>
    <dbReference type="NCBI Taxonomy" id="1886"/>
    <lineage>
        <taxon>Bacteria</taxon>
        <taxon>Bacillati</taxon>
        <taxon>Actinomycetota</taxon>
        <taxon>Actinomycetes</taxon>
        <taxon>Kitasatosporales</taxon>
        <taxon>Streptomycetaceae</taxon>
        <taxon>Streptomyces</taxon>
        <taxon>Streptomyces albidoflavus group</taxon>
    </lineage>
</organism>
<keyword evidence="2 3" id="KW-0378">Hydrolase</keyword>